<gene>
    <name evidence="2" type="ORF">K443DRAFT_678367</name>
</gene>
<dbReference type="Proteomes" id="UP000054477">
    <property type="component" value="Unassembled WGS sequence"/>
</dbReference>
<name>A0A0C9X948_9AGAR</name>
<dbReference type="EMBL" id="KN838606">
    <property type="protein sequence ID" value="KIK01496.1"/>
    <property type="molecule type" value="Genomic_DNA"/>
</dbReference>
<evidence type="ECO:0000256" key="1">
    <source>
        <dbReference type="SAM" id="SignalP"/>
    </source>
</evidence>
<feature type="signal peptide" evidence="1">
    <location>
        <begin position="1"/>
        <end position="20"/>
    </location>
</feature>
<dbReference type="AlphaFoldDB" id="A0A0C9X948"/>
<dbReference type="OrthoDB" id="3167181at2759"/>
<reference evidence="2 3" key="1">
    <citation type="submission" date="2014-04" db="EMBL/GenBank/DDBJ databases">
        <authorList>
            <consortium name="DOE Joint Genome Institute"/>
            <person name="Kuo A."/>
            <person name="Kohler A."/>
            <person name="Nagy L.G."/>
            <person name="Floudas D."/>
            <person name="Copeland A."/>
            <person name="Barry K.W."/>
            <person name="Cichocki N."/>
            <person name="Veneault-Fourrey C."/>
            <person name="LaButti K."/>
            <person name="Lindquist E.A."/>
            <person name="Lipzen A."/>
            <person name="Lundell T."/>
            <person name="Morin E."/>
            <person name="Murat C."/>
            <person name="Sun H."/>
            <person name="Tunlid A."/>
            <person name="Henrissat B."/>
            <person name="Grigoriev I.V."/>
            <person name="Hibbett D.S."/>
            <person name="Martin F."/>
            <person name="Nordberg H.P."/>
            <person name="Cantor M.N."/>
            <person name="Hua S.X."/>
        </authorList>
    </citation>
    <scope>NUCLEOTIDE SEQUENCE [LARGE SCALE GENOMIC DNA]</scope>
    <source>
        <strain evidence="2 3">LaAM-08-1</strain>
    </source>
</reference>
<accession>A0A0C9X948</accession>
<sequence>MMVKVAVFFLVAMTLSAASALPFQETNAQRLARGLPPNPPKFLRSWAGRDIPTPVMVAKRTQTSPTPYVITGRLDVRNLDGSSVGHVRNWPGGGTIGGTSSLGPNSDLLVKVTCTSNNDLYDILATNPAFPAPFYVGAGGNSLHNNPILAKGSSNTIDFTNVAQTPPGSEPVATGSGGLYVESAIWSLNQNTKQVSPQWINPDGSSPPTTLAYDIRENYLFFVGDLAAYNEGNDTPASAVNLFII</sequence>
<keyword evidence="3" id="KW-1185">Reference proteome</keyword>
<reference evidence="3" key="2">
    <citation type="submission" date="2015-01" db="EMBL/GenBank/DDBJ databases">
        <title>Evolutionary Origins and Diversification of the Mycorrhizal Mutualists.</title>
        <authorList>
            <consortium name="DOE Joint Genome Institute"/>
            <consortium name="Mycorrhizal Genomics Consortium"/>
            <person name="Kohler A."/>
            <person name="Kuo A."/>
            <person name="Nagy L.G."/>
            <person name="Floudas D."/>
            <person name="Copeland A."/>
            <person name="Barry K.W."/>
            <person name="Cichocki N."/>
            <person name="Veneault-Fourrey C."/>
            <person name="LaButti K."/>
            <person name="Lindquist E.A."/>
            <person name="Lipzen A."/>
            <person name="Lundell T."/>
            <person name="Morin E."/>
            <person name="Murat C."/>
            <person name="Riley R."/>
            <person name="Ohm R."/>
            <person name="Sun H."/>
            <person name="Tunlid A."/>
            <person name="Henrissat B."/>
            <person name="Grigoriev I.V."/>
            <person name="Hibbett D.S."/>
            <person name="Martin F."/>
        </authorList>
    </citation>
    <scope>NUCLEOTIDE SEQUENCE [LARGE SCALE GENOMIC DNA]</scope>
    <source>
        <strain evidence="3">LaAM-08-1</strain>
    </source>
</reference>
<protein>
    <submittedName>
        <fullName evidence="2">Uncharacterized protein</fullName>
    </submittedName>
</protein>
<proteinExistence type="predicted"/>
<dbReference type="HOGENOM" id="CLU_066064_1_0_1"/>
<keyword evidence="1" id="KW-0732">Signal</keyword>
<feature type="chain" id="PRO_5002216640" evidence="1">
    <location>
        <begin position="21"/>
        <end position="245"/>
    </location>
</feature>
<evidence type="ECO:0000313" key="3">
    <source>
        <dbReference type="Proteomes" id="UP000054477"/>
    </source>
</evidence>
<evidence type="ECO:0000313" key="2">
    <source>
        <dbReference type="EMBL" id="KIK01496.1"/>
    </source>
</evidence>
<organism evidence="2 3">
    <name type="scientific">Laccaria amethystina LaAM-08-1</name>
    <dbReference type="NCBI Taxonomy" id="1095629"/>
    <lineage>
        <taxon>Eukaryota</taxon>
        <taxon>Fungi</taxon>
        <taxon>Dikarya</taxon>
        <taxon>Basidiomycota</taxon>
        <taxon>Agaricomycotina</taxon>
        <taxon>Agaricomycetes</taxon>
        <taxon>Agaricomycetidae</taxon>
        <taxon>Agaricales</taxon>
        <taxon>Agaricineae</taxon>
        <taxon>Hydnangiaceae</taxon>
        <taxon>Laccaria</taxon>
    </lineage>
</organism>
<dbReference type="STRING" id="1095629.A0A0C9X948"/>